<dbReference type="EMBL" id="CAWUPB010000913">
    <property type="protein sequence ID" value="CAK7333073.1"/>
    <property type="molecule type" value="Genomic_DNA"/>
</dbReference>
<organism evidence="1 2">
    <name type="scientific">Dovyalis caffra</name>
    <dbReference type="NCBI Taxonomy" id="77055"/>
    <lineage>
        <taxon>Eukaryota</taxon>
        <taxon>Viridiplantae</taxon>
        <taxon>Streptophyta</taxon>
        <taxon>Embryophyta</taxon>
        <taxon>Tracheophyta</taxon>
        <taxon>Spermatophyta</taxon>
        <taxon>Magnoliopsida</taxon>
        <taxon>eudicotyledons</taxon>
        <taxon>Gunneridae</taxon>
        <taxon>Pentapetalae</taxon>
        <taxon>rosids</taxon>
        <taxon>fabids</taxon>
        <taxon>Malpighiales</taxon>
        <taxon>Salicaceae</taxon>
        <taxon>Flacourtieae</taxon>
        <taxon>Dovyalis</taxon>
    </lineage>
</organism>
<name>A0AAV1RD82_9ROSI</name>
<reference evidence="1 2" key="1">
    <citation type="submission" date="2024-01" db="EMBL/GenBank/DDBJ databases">
        <authorList>
            <person name="Waweru B."/>
        </authorList>
    </citation>
    <scope>NUCLEOTIDE SEQUENCE [LARGE SCALE GENOMIC DNA]</scope>
</reference>
<keyword evidence="2" id="KW-1185">Reference proteome</keyword>
<evidence type="ECO:0000313" key="1">
    <source>
        <dbReference type="EMBL" id="CAK7333073.1"/>
    </source>
</evidence>
<evidence type="ECO:0000313" key="2">
    <source>
        <dbReference type="Proteomes" id="UP001314170"/>
    </source>
</evidence>
<sequence length="91" mass="10446">MSQGSEKRSRGFRRGRRGFCFCATAVPEIDAVEFLRMRVSVKGAKFLSDVWKIYDRNCTMKERILAPLLGRWKATNHVLTNRNQAALDALQ</sequence>
<proteinExistence type="predicted"/>
<dbReference type="AlphaFoldDB" id="A0AAV1RD82"/>
<comment type="caution">
    <text evidence="1">The sequence shown here is derived from an EMBL/GenBank/DDBJ whole genome shotgun (WGS) entry which is preliminary data.</text>
</comment>
<gene>
    <name evidence="1" type="ORF">DCAF_LOCUS9302</name>
</gene>
<dbReference type="Proteomes" id="UP001314170">
    <property type="component" value="Unassembled WGS sequence"/>
</dbReference>
<protein>
    <submittedName>
        <fullName evidence="1">Uncharacterized protein</fullName>
    </submittedName>
</protein>
<accession>A0AAV1RD82</accession>